<accession>A0A7V0QRN0</accession>
<feature type="region of interest" description="Disordered" evidence="4">
    <location>
        <begin position="349"/>
        <end position="372"/>
    </location>
</feature>
<keyword evidence="5" id="KW-0472">Membrane</keyword>
<dbReference type="InterPro" id="IPR006143">
    <property type="entry name" value="RND_pump_MFP"/>
</dbReference>
<dbReference type="Gene3D" id="2.40.50.100">
    <property type="match status" value="1"/>
</dbReference>
<dbReference type="GO" id="GO:0022857">
    <property type="term" value="F:transmembrane transporter activity"/>
    <property type="evidence" value="ECO:0007669"/>
    <property type="project" value="InterPro"/>
</dbReference>
<organism evidence="8">
    <name type="scientific">Aerophobetes bacterium</name>
    <dbReference type="NCBI Taxonomy" id="2030807"/>
    <lineage>
        <taxon>Bacteria</taxon>
        <taxon>Candidatus Aerophobota</taxon>
    </lineage>
</organism>
<dbReference type="Proteomes" id="UP000885660">
    <property type="component" value="Unassembled WGS sequence"/>
</dbReference>
<dbReference type="SUPFAM" id="SSF111369">
    <property type="entry name" value="HlyD-like secretion proteins"/>
    <property type="match status" value="1"/>
</dbReference>
<proteinExistence type="inferred from homology"/>
<dbReference type="FunFam" id="2.40.30.170:FF:000010">
    <property type="entry name" value="Efflux RND transporter periplasmic adaptor subunit"/>
    <property type="match status" value="1"/>
</dbReference>
<dbReference type="EMBL" id="DRBC01000402">
    <property type="protein sequence ID" value="HDN85425.1"/>
    <property type="molecule type" value="Genomic_DNA"/>
</dbReference>
<protein>
    <submittedName>
        <fullName evidence="8">Efflux RND transporter periplasmic adaptor subunit</fullName>
    </submittedName>
</protein>
<evidence type="ECO:0000313" key="8">
    <source>
        <dbReference type="EMBL" id="HDN85425.1"/>
    </source>
</evidence>
<dbReference type="InterPro" id="IPR058627">
    <property type="entry name" value="MdtA-like_C"/>
</dbReference>
<keyword evidence="5" id="KW-1133">Transmembrane helix</keyword>
<evidence type="ECO:0000259" key="6">
    <source>
        <dbReference type="Pfam" id="PF25954"/>
    </source>
</evidence>
<feature type="domain" description="CusB-like beta-barrel" evidence="6">
    <location>
        <begin position="201"/>
        <end position="272"/>
    </location>
</feature>
<comment type="caution">
    <text evidence="8">The sequence shown here is derived from an EMBL/GenBank/DDBJ whole genome shotgun (WGS) entry which is preliminary data.</text>
</comment>
<comment type="subcellular location">
    <subcellularLocation>
        <location evidence="1">Cell envelope</location>
    </subcellularLocation>
</comment>
<dbReference type="Gene3D" id="2.40.30.170">
    <property type="match status" value="1"/>
</dbReference>
<feature type="transmembrane region" description="Helical" evidence="5">
    <location>
        <begin position="7"/>
        <end position="29"/>
    </location>
</feature>
<dbReference type="Pfam" id="PF25954">
    <property type="entry name" value="Beta-barrel_RND_2"/>
    <property type="match status" value="1"/>
</dbReference>
<evidence type="ECO:0000256" key="3">
    <source>
        <dbReference type="ARBA" id="ARBA00023054"/>
    </source>
</evidence>
<evidence type="ECO:0000256" key="1">
    <source>
        <dbReference type="ARBA" id="ARBA00004196"/>
    </source>
</evidence>
<feature type="compositionally biased region" description="Basic and acidic residues" evidence="4">
    <location>
        <begin position="349"/>
        <end position="364"/>
    </location>
</feature>
<evidence type="ECO:0000256" key="4">
    <source>
        <dbReference type="SAM" id="MobiDB-lite"/>
    </source>
</evidence>
<name>A0A7V0QRN0_UNCAE</name>
<evidence type="ECO:0000256" key="2">
    <source>
        <dbReference type="ARBA" id="ARBA00009477"/>
    </source>
</evidence>
<dbReference type="GO" id="GO:0030313">
    <property type="term" value="C:cell envelope"/>
    <property type="evidence" value="ECO:0007669"/>
    <property type="project" value="UniProtKB-SubCell"/>
</dbReference>
<reference evidence="8" key="1">
    <citation type="journal article" date="2020" name="mSystems">
        <title>Genome- and Community-Level Interaction Insights into Carbon Utilization and Element Cycling Functions of Hydrothermarchaeota in Hydrothermal Sediment.</title>
        <authorList>
            <person name="Zhou Z."/>
            <person name="Liu Y."/>
            <person name="Xu W."/>
            <person name="Pan J."/>
            <person name="Luo Z.H."/>
            <person name="Li M."/>
        </authorList>
    </citation>
    <scope>NUCLEOTIDE SEQUENCE [LARGE SCALE GENOMIC DNA]</scope>
    <source>
        <strain evidence="8">HyVt-219</strain>
    </source>
</reference>
<dbReference type="InterPro" id="IPR058792">
    <property type="entry name" value="Beta-barrel_RND_2"/>
</dbReference>
<gene>
    <name evidence="8" type="ORF">ENG47_06700</name>
</gene>
<evidence type="ECO:0000256" key="5">
    <source>
        <dbReference type="SAM" id="Phobius"/>
    </source>
</evidence>
<dbReference type="PANTHER" id="PTHR32347">
    <property type="entry name" value="EFFLUX SYSTEM COMPONENT YKNX-RELATED"/>
    <property type="match status" value="1"/>
</dbReference>
<dbReference type="GO" id="GO:0016020">
    <property type="term" value="C:membrane"/>
    <property type="evidence" value="ECO:0007669"/>
    <property type="project" value="InterPro"/>
</dbReference>
<feature type="domain" description="Multidrug resistance protein MdtA-like C-terminal permuted SH3" evidence="7">
    <location>
        <begin position="280"/>
        <end position="339"/>
    </location>
</feature>
<keyword evidence="5" id="KW-0812">Transmembrane</keyword>
<dbReference type="InterPro" id="IPR050465">
    <property type="entry name" value="UPF0194_transport"/>
</dbReference>
<evidence type="ECO:0000259" key="7">
    <source>
        <dbReference type="Pfam" id="PF25967"/>
    </source>
</evidence>
<dbReference type="AlphaFoldDB" id="A0A7V0QRN0"/>
<dbReference type="Pfam" id="PF25967">
    <property type="entry name" value="RND-MFP_C"/>
    <property type="match status" value="1"/>
</dbReference>
<dbReference type="NCBIfam" id="TIGR01730">
    <property type="entry name" value="RND_mfp"/>
    <property type="match status" value="1"/>
</dbReference>
<comment type="similarity">
    <text evidence="2">Belongs to the membrane fusion protein (MFP) (TC 8.A.1) family.</text>
</comment>
<keyword evidence="3" id="KW-0175">Coiled coil</keyword>
<dbReference type="Gene3D" id="2.40.420.20">
    <property type="match status" value="1"/>
</dbReference>
<sequence length="372" mass="40749">MKGKRVVLLIVIGGIIIAVIGTAFVYRYGLSNHKSDNLPLRTITVQRGDITETISATGSIIANSDLDIGAKKSGAVIKELLVEEGQFVKEGQVLVRLEDEEEKLSVLKAENALKDALLELESARVSHASSTEIKRREREVAEKRLEFKLAKKELDDTVIKAPFSGIVSKVYVEKGEIIAGVGASSSNKILHLIDTSRLFAEVNVDEVDISKVKLGQRANVKVDAYPDEVFSGKVVSIAREATTSGGLVVVKVKIELDRPDSRLKPGFTANADIIVGEAKNAIILPVEEVKERGGRYFVTVLQNGKSVPREVEVGVSDETYIEIKKGLREGDIVVATGLQSIIEMRKKQIEAEKDQSPGKPEKTFRKIRRGMH</sequence>